<accession>A0AAV4R6X7</accession>
<dbReference type="AlphaFoldDB" id="A0AAV4R6X7"/>
<evidence type="ECO:0000313" key="1">
    <source>
        <dbReference type="EMBL" id="GIY16091.1"/>
    </source>
</evidence>
<dbReference type="Proteomes" id="UP001054837">
    <property type="component" value="Unassembled WGS sequence"/>
</dbReference>
<keyword evidence="2" id="KW-1185">Reference proteome</keyword>
<reference evidence="1 2" key="1">
    <citation type="submission" date="2021-06" db="EMBL/GenBank/DDBJ databases">
        <title>Caerostris darwini draft genome.</title>
        <authorList>
            <person name="Kono N."/>
            <person name="Arakawa K."/>
        </authorList>
    </citation>
    <scope>NUCLEOTIDE SEQUENCE [LARGE SCALE GENOMIC DNA]</scope>
</reference>
<keyword evidence="1" id="KW-0239">DNA-directed DNA polymerase</keyword>
<keyword evidence="1" id="KW-0808">Transferase</keyword>
<dbReference type="EMBL" id="BPLQ01005633">
    <property type="protein sequence ID" value="GIY16091.1"/>
    <property type="molecule type" value="Genomic_DNA"/>
</dbReference>
<sequence length="170" mass="19182">MPVSDLTIEKILTEILKVLQSKKSIQLDSAFKVEVITIRRSVGAGRSKVANISLDRLRKKSIFSIPTDDDNLCCAKAIVFALAHAKKDSTAMEAIRKHNRPALKKSAQELSFSLLTINGDNQVTYKGKERPLRINLWHHDNHYDAIKSVNGFFGSSYYYENCEKPNGSNW</sequence>
<keyword evidence="1" id="KW-0548">Nucleotidyltransferase</keyword>
<name>A0AAV4R6X7_9ARAC</name>
<protein>
    <submittedName>
        <fullName evidence="1">DNA-directed DNA polymerase</fullName>
    </submittedName>
</protein>
<proteinExistence type="predicted"/>
<organism evidence="1 2">
    <name type="scientific">Caerostris darwini</name>
    <dbReference type="NCBI Taxonomy" id="1538125"/>
    <lineage>
        <taxon>Eukaryota</taxon>
        <taxon>Metazoa</taxon>
        <taxon>Ecdysozoa</taxon>
        <taxon>Arthropoda</taxon>
        <taxon>Chelicerata</taxon>
        <taxon>Arachnida</taxon>
        <taxon>Araneae</taxon>
        <taxon>Araneomorphae</taxon>
        <taxon>Entelegynae</taxon>
        <taxon>Araneoidea</taxon>
        <taxon>Araneidae</taxon>
        <taxon>Caerostris</taxon>
    </lineage>
</organism>
<evidence type="ECO:0000313" key="2">
    <source>
        <dbReference type="Proteomes" id="UP001054837"/>
    </source>
</evidence>
<gene>
    <name evidence="1" type="primary">AVEN_223634_1</name>
    <name evidence="1" type="ORF">CDAR_126361</name>
</gene>
<comment type="caution">
    <text evidence="1">The sequence shown here is derived from an EMBL/GenBank/DDBJ whole genome shotgun (WGS) entry which is preliminary data.</text>
</comment>
<dbReference type="GO" id="GO:0003887">
    <property type="term" value="F:DNA-directed DNA polymerase activity"/>
    <property type="evidence" value="ECO:0007669"/>
    <property type="project" value="UniProtKB-KW"/>
</dbReference>